<dbReference type="Proteomes" id="UP000092154">
    <property type="component" value="Unassembled WGS sequence"/>
</dbReference>
<proteinExistence type="predicted"/>
<evidence type="ECO:0000313" key="2">
    <source>
        <dbReference type="EMBL" id="OAX36358.1"/>
    </source>
</evidence>
<name>A0A1B7MUR7_9AGAM</name>
<gene>
    <name evidence="2" type="ORF">K503DRAFT_802091</name>
</gene>
<sequence>MSAFTRMNSGYEIDKMWASLWTWHRSDNYDSSAKHPERPTIDFYDLNAQLFGPKAKSVGGQSHDVMNSLLSTESPDGGEEIEDGETDTWLDNMDWGTE</sequence>
<feature type="compositionally biased region" description="Polar residues" evidence="1">
    <location>
        <begin position="64"/>
        <end position="74"/>
    </location>
</feature>
<accession>A0A1B7MUR7</accession>
<organism evidence="2 3">
    <name type="scientific">Rhizopogon vinicolor AM-OR11-026</name>
    <dbReference type="NCBI Taxonomy" id="1314800"/>
    <lineage>
        <taxon>Eukaryota</taxon>
        <taxon>Fungi</taxon>
        <taxon>Dikarya</taxon>
        <taxon>Basidiomycota</taxon>
        <taxon>Agaricomycotina</taxon>
        <taxon>Agaricomycetes</taxon>
        <taxon>Agaricomycetidae</taxon>
        <taxon>Boletales</taxon>
        <taxon>Suillineae</taxon>
        <taxon>Rhizopogonaceae</taxon>
        <taxon>Rhizopogon</taxon>
    </lineage>
</organism>
<keyword evidence="3" id="KW-1185">Reference proteome</keyword>
<dbReference type="AlphaFoldDB" id="A0A1B7MUR7"/>
<feature type="compositionally biased region" description="Acidic residues" evidence="1">
    <location>
        <begin position="76"/>
        <end position="88"/>
    </location>
</feature>
<dbReference type="EMBL" id="KV448422">
    <property type="protein sequence ID" value="OAX36358.1"/>
    <property type="molecule type" value="Genomic_DNA"/>
</dbReference>
<reference evidence="2 3" key="1">
    <citation type="submission" date="2016-06" db="EMBL/GenBank/DDBJ databases">
        <title>Comparative genomics of the ectomycorrhizal sister species Rhizopogon vinicolor and Rhizopogon vesiculosus (Basidiomycota: Boletales) reveals a divergence of the mating type B locus.</title>
        <authorList>
            <consortium name="DOE Joint Genome Institute"/>
            <person name="Mujic A.B."/>
            <person name="Kuo A."/>
            <person name="Tritt A."/>
            <person name="Lipzen A."/>
            <person name="Chen C."/>
            <person name="Johnson J."/>
            <person name="Sharma A."/>
            <person name="Barry K."/>
            <person name="Grigoriev I.V."/>
            <person name="Spatafora J.W."/>
        </authorList>
    </citation>
    <scope>NUCLEOTIDE SEQUENCE [LARGE SCALE GENOMIC DNA]</scope>
    <source>
        <strain evidence="2 3">AM-OR11-026</strain>
    </source>
</reference>
<dbReference type="InParanoid" id="A0A1B7MUR7"/>
<protein>
    <submittedName>
        <fullName evidence="2">Uncharacterized protein</fullName>
    </submittedName>
</protein>
<dbReference type="OrthoDB" id="2638922at2759"/>
<evidence type="ECO:0000256" key="1">
    <source>
        <dbReference type="SAM" id="MobiDB-lite"/>
    </source>
</evidence>
<feature type="region of interest" description="Disordered" evidence="1">
    <location>
        <begin position="55"/>
        <end position="98"/>
    </location>
</feature>
<evidence type="ECO:0000313" key="3">
    <source>
        <dbReference type="Proteomes" id="UP000092154"/>
    </source>
</evidence>